<comment type="caution">
    <text evidence="9">The sequence shown here is derived from an EMBL/GenBank/DDBJ whole genome shotgun (WGS) entry which is preliminary data.</text>
</comment>
<dbReference type="CDD" id="cd06225">
    <property type="entry name" value="HAMP"/>
    <property type="match status" value="1"/>
</dbReference>
<sequence>MKLPARRQLWGDLPVGTKIVVSVLVAVGVSAGATMATLVQTGNVRDMGNEIYDDNVQSMVVASDLRDTFRLLRLDQNGLALLKPGTEAVTKKVQDIKDDISEIEALLTEYSAGAADPAVVAQFAEQLAKYNELAETKMIPAALKGDVAEYQSIKDGEADAPYEASKALLKQMLAAEETQAAQRAAQLGTSYRTALTVSLSTLAVALLAGLALAVWVARGISRPLRAVADSLSRVADGDLTAEVDDPGTRDEVGVMARGLKASLSSMRSSVAEVLDQARLLTAASGELNQVAVRIEGDASGTASRSQTAADAANDVAGSVSTVAAASEEMNAAIAEISRSAAGAVEVGQQALATATRTNASVATLGEASTEVGDVVKVINAIAEQTNLLALNATIEAARAGEAGKGFAVVASEVKDLAQETAKATEEITRKIQAIQTSSSEAAAALHQISDIVERINEHQMTVASAVEEQTATTQEITRSVGEASRGVDDIARTVGEVSNTAQTSRDRAGQAANAAEQLADLAGSLDRAMSRFRV</sequence>
<evidence type="ECO:0000256" key="4">
    <source>
        <dbReference type="ARBA" id="ARBA00029447"/>
    </source>
</evidence>
<evidence type="ECO:0000313" key="9">
    <source>
        <dbReference type="EMBL" id="GID62047.1"/>
    </source>
</evidence>
<dbReference type="Pfam" id="PF00015">
    <property type="entry name" value="MCPsignal"/>
    <property type="match status" value="1"/>
</dbReference>
<comment type="similarity">
    <text evidence="4">Belongs to the methyl-accepting chemotaxis (MCP) protein family.</text>
</comment>
<feature type="transmembrane region" description="Helical" evidence="6">
    <location>
        <begin position="193"/>
        <end position="217"/>
    </location>
</feature>
<dbReference type="Pfam" id="PF12729">
    <property type="entry name" value="4HB_MCP_1"/>
    <property type="match status" value="1"/>
</dbReference>
<dbReference type="PROSITE" id="PS50111">
    <property type="entry name" value="CHEMOTAXIS_TRANSDUC_2"/>
    <property type="match status" value="1"/>
</dbReference>
<keyword evidence="10" id="KW-1185">Reference proteome</keyword>
<dbReference type="SUPFAM" id="SSF58104">
    <property type="entry name" value="Methyl-accepting chemotaxis protein (MCP) signaling domain"/>
    <property type="match status" value="1"/>
</dbReference>
<keyword evidence="6" id="KW-0472">Membrane</keyword>
<dbReference type="InterPro" id="IPR004089">
    <property type="entry name" value="MCPsignal_dom"/>
</dbReference>
<gene>
    <name evidence="9" type="ORF">Aco03nite_104510</name>
</gene>
<dbReference type="RefSeq" id="WP_203810624.1">
    <property type="nucleotide sequence ID" value="NZ_BAAAQE010000115.1"/>
</dbReference>
<dbReference type="PROSITE" id="PS50885">
    <property type="entry name" value="HAMP"/>
    <property type="match status" value="1"/>
</dbReference>
<keyword evidence="1 6" id="KW-0812">Transmembrane</keyword>
<dbReference type="SMART" id="SM00304">
    <property type="entry name" value="HAMP"/>
    <property type="match status" value="1"/>
</dbReference>
<feature type="domain" description="Methyl-accepting transducer" evidence="7">
    <location>
        <begin position="276"/>
        <end position="519"/>
    </location>
</feature>
<proteinExistence type="inferred from homology"/>
<evidence type="ECO:0000259" key="7">
    <source>
        <dbReference type="PROSITE" id="PS50111"/>
    </source>
</evidence>
<dbReference type="EMBL" id="BOMG01000160">
    <property type="protein sequence ID" value="GID62047.1"/>
    <property type="molecule type" value="Genomic_DNA"/>
</dbReference>
<evidence type="ECO:0000256" key="5">
    <source>
        <dbReference type="PROSITE-ProRule" id="PRU00284"/>
    </source>
</evidence>
<dbReference type="SMART" id="SM00283">
    <property type="entry name" value="MA"/>
    <property type="match status" value="1"/>
</dbReference>
<feature type="domain" description="HAMP" evidence="8">
    <location>
        <begin position="218"/>
        <end position="271"/>
    </location>
</feature>
<dbReference type="PANTHER" id="PTHR32089:SF112">
    <property type="entry name" value="LYSOZYME-LIKE PROTEIN-RELATED"/>
    <property type="match status" value="1"/>
</dbReference>
<evidence type="ECO:0000256" key="6">
    <source>
        <dbReference type="SAM" id="Phobius"/>
    </source>
</evidence>
<organism evidence="9 10">
    <name type="scientific">Actinoplanes couchii</name>
    <dbReference type="NCBI Taxonomy" id="403638"/>
    <lineage>
        <taxon>Bacteria</taxon>
        <taxon>Bacillati</taxon>
        <taxon>Actinomycetota</taxon>
        <taxon>Actinomycetes</taxon>
        <taxon>Micromonosporales</taxon>
        <taxon>Micromonosporaceae</taxon>
        <taxon>Actinoplanes</taxon>
    </lineage>
</organism>
<evidence type="ECO:0000256" key="1">
    <source>
        <dbReference type="ARBA" id="ARBA00022692"/>
    </source>
</evidence>
<dbReference type="InterPro" id="IPR003660">
    <property type="entry name" value="HAMP_dom"/>
</dbReference>
<name>A0ABQ3XUI0_9ACTN</name>
<evidence type="ECO:0000256" key="3">
    <source>
        <dbReference type="ARBA" id="ARBA00023224"/>
    </source>
</evidence>
<evidence type="ECO:0000256" key="2">
    <source>
        <dbReference type="ARBA" id="ARBA00022989"/>
    </source>
</evidence>
<dbReference type="PANTHER" id="PTHR32089">
    <property type="entry name" value="METHYL-ACCEPTING CHEMOTAXIS PROTEIN MCPB"/>
    <property type="match status" value="1"/>
</dbReference>
<accession>A0ABQ3XUI0</accession>
<evidence type="ECO:0000259" key="8">
    <source>
        <dbReference type="PROSITE" id="PS50885"/>
    </source>
</evidence>
<keyword evidence="3 5" id="KW-0807">Transducer</keyword>
<feature type="transmembrane region" description="Helical" evidence="6">
    <location>
        <begin position="20"/>
        <end position="39"/>
    </location>
</feature>
<protein>
    <submittedName>
        <fullName evidence="9">Methyl-accepting chemotaxis protein</fullName>
    </submittedName>
</protein>
<evidence type="ECO:0000313" key="10">
    <source>
        <dbReference type="Proteomes" id="UP000612282"/>
    </source>
</evidence>
<reference evidence="9 10" key="1">
    <citation type="submission" date="2021-01" db="EMBL/GenBank/DDBJ databases">
        <title>Whole genome shotgun sequence of Actinoplanes couchii NBRC 106145.</title>
        <authorList>
            <person name="Komaki H."/>
            <person name="Tamura T."/>
        </authorList>
    </citation>
    <scope>NUCLEOTIDE SEQUENCE [LARGE SCALE GENOMIC DNA]</scope>
    <source>
        <strain evidence="9 10">NBRC 106145</strain>
    </source>
</reference>
<dbReference type="Proteomes" id="UP000612282">
    <property type="component" value="Unassembled WGS sequence"/>
</dbReference>
<dbReference type="InterPro" id="IPR024478">
    <property type="entry name" value="HlyB_4HB_MCP"/>
</dbReference>
<dbReference type="Gene3D" id="1.10.287.950">
    <property type="entry name" value="Methyl-accepting chemotaxis protein"/>
    <property type="match status" value="1"/>
</dbReference>
<keyword evidence="2 6" id="KW-1133">Transmembrane helix</keyword>
<dbReference type="Pfam" id="PF00672">
    <property type="entry name" value="HAMP"/>
    <property type="match status" value="1"/>
</dbReference>